<evidence type="ECO:0000313" key="1">
    <source>
        <dbReference type="EMBL" id="AHJ10660.1"/>
    </source>
</evidence>
<dbReference type="EMBL" id="KF971864">
    <property type="protein sequence ID" value="AHJ10660.1"/>
    <property type="molecule type" value="Genomic_DNA"/>
</dbReference>
<organism evidence="1 2">
    <name type="scientific">Escherichia phage phi191</name>
    <dbReference type="NCBI Taxonomy" id="1458706"/>
    <lineage>
        <taxon>Viruses</taxon>
        <taxon>Duplodnaviria</taxon>
        <taxon>Heunggongvirae</taxon>
        <taxon>Uroviricota</taxon>
        <taxon>Caudoviricetes</taxon>
        <taxon>Sepvirinae</taxon>
        <taxon>Oslovirus</taxon>
        <taxon>Oslovirus ov191</taxon>
    </lineage>
</organism>
<dbReference type="GeneID" id="26516336"/>
<accession>A0A096XES7</accession>
<name>A0A096XES7_9CAUD</name>
<protein>
    <submittedName>
        <fullName evidence="1">Uncharacterized protein</fullName>
    </submittedName>
</protein>
<reference evidence="1 2" key="1">
    <citation type="journal article" date="1998" name="J. Clin. Microbiol.">
        <title>Enteroaggregative, Shiga toxin-producing Escherichia coli O111:H2 associated with an outbreak of hemolytic-uremic syndrome.</title>
        <authorList>
            <person name="Morabito S."/>
            <person name="Karch H."/>
            <person name="Mariani-Kurkdjian P."/>
            <person name="Schmidt H."/>
            <person name="Minelli F."/>
            <person name="Bingen E."/>
            <person name="Caprioli A."/>
        </authorList>
    </citation>
    <scope>NUCLEOTIDE SEQUENCE [LARGE SCALE GENOMIC DNA]</scope>
</reference>
<dbReference type="Proteomes" id="UP000029939">
    <property type="component" value="Segment"/>
</dbReference>
<dbReference type="RefSeq" id="YP_009187922.1">
    <property type="nucleotide sequence ID" value="NC_028660.1"/>
</dbReference>
<gene>
    <name evidence="1" type="ORF">phi191_00064</name>
</gene>
<evidence type="ECO:0000313" key="2">
    <source>
        <dbReference type="Proteomes" id="UP000029939"/>
    </source>
</evidence>
<keyword evidence="2" id="KW-1185">Reference proteome</keyword>
<dbReference type="KEGG" id="vg:26516336"/>
<sequence>MSGFAQGLLAGFSTVDQAMTRRKELGLREAQLARQQKNNERDFEFAAVLSLNIIKTLISGTLITEPKLTTVIMH</sequence>
<proteinExistence type="predicted"/>
<reference evidence="1 2" key="2">
    <citation type="journal article" date="2014" name="BMC Genomics">
        <title>Whole genome sequence comparison of vtx2-converting phages from Enteroaggregative Haemorrhagic Escherichia coli strains.</title>
        <authorList>
            <person name="Grande L."/>
            <person name="Michelacci V."/>
            <person name="Tozzoli R."/>
            <person name="Ranieri P."/>
            <person name="Maugliani A."/>
            <person name="Caprioli A."/>
            <person name="Morabito S."/>
        </authorList>
    </citation>
    <scope>NUCLEOTIDE SEQUENCE [LARGE SCALE GENOMIC DNA]</scope>
</reference>